<reference evidence="3 4" key="1">
    <citation type="journal article" date="2018" name="Nat. Ecol. Evol.">
        <title>Pezizomycetes genomes reveal the molecular basis of ectomycorrhizal truffle lifestyle.</title>
        <authorList>
            <person name="Murat C."/>
            <person name="Payen T."/>
            <person name="Noel B."/>
            <person name="Kuo A."/>
            <person name="Morin E."/>
            <person name="Chen J."/>
            <person name="Kohler A."/>
            <person name="Krizsan K."/>
            <person name="Balestrini R."/>
            <person name="Da Silva C."/>
            <person name="Montanini B."/>
            <person name="Hainaut M."/>
            <person name="Levati E."/>
            <person name="Barry K.W."/>
            <person name="Belfiori B."/>
            <person name="Cichocki N."/>
            <person name="Clum A."/>
            <person name="Dockter R.B."/>
            <person name="Fauchery L."/>
            <person name="Guy J."/>
            <person name="Iotti M."/>
            <person name="Le Tacon F."/>
            <person name="Lindquist E.A."/>
            <person name="Lipzen A."/>
            <person name="Malagnac F."/>
            <person name="Mello A."/>
            <person name="Molinier V."/>
            <person name="Miyauchi S."/>
            <person name="Poulain J."/>
            <person name="Riccioni C."/>
            <person name="Rubini A."/>
            <person name="Sitrit Y."/>
            <person name="Splivallo R."/>
            <person name="Traeger S."/>
            <person name="Wang M."/>
            <person name="Zifcakova L."/>
            <person name="Wipf D."/>
            <person name="Zambonelli A."/>
            <person name="Paolocci F."/>
            <person name="Nowrousian M."/>
            <person name="Ottonello S."/>
            <person name="Baldrian P."/>
            <person name="Spatafora J.W."/>
            <person name="Henrissat B."/>
            <person name="Nagy L.G."/>
            <person name="Aury J.M."/>
            <person name="Wincker P."/>
            <person name="Grigoriev I.V."/>
            <person name="Bonfante P."/>
            <person name="Martin F.M."/>
        </authorList>
    </citation>
    <scope>NUCLEOTIDE SEQUENCE [LARGE SCALE GENOMIC DNA]</scope>
    <source>
        <strain evidence="3 4">CCBAS932</strain>
    </source>
</reference>
<name>A0A3N4KLU4_9PEZI</name>
<organism evidence="3 4">
    <name type="scientific">Morchella conica CCBAS932</name>
    <dbReference type="NCBI Taxonomy" id="1392247"/>
    <lineage>
        <taxon>Eukaryota</taxon>
        <taxon>Fungi</taxon>
        <taxon>Dikarya</taxon>
        <taxon>Ascomycota</taxon>
        <taxon>Pezizomycotina</taxon>
        <taxon>Pezizomycetes</taxon>
        <taxon>Pezizales</taxon>
        <taxon>Morchellaceae</taxon>
        <taxon>Morchella</taxon>
    </lineage>
</organism>
<evidence type="ECO:0000313" key="3">
    <source>
        <dbReference type="EMBL" id="RPB11533.1"/>
    </source>
</evidence>
<dbReference type="OrthoDB" id="10391503at2759"/>
<sequence>MNTLTLLLHLLLHTFLLLTSALPTPNPQSQSQSAEPKTLCTTTAQSPPTSLITEAITAYTNSCSTPASVPTSKACINLAESADSGYYISLCGWHAAFTDCADAGALVGALVEACAEEGRAEGQISGEWGTVVVGRVVGKTGST</sequence>
<dbReference type="EMBL" id="ML119135">
    <property type="protein sequence ID" value="RPB11533.1"/>
    <property type="molecule type" value="Genomic_DNA"/>
</dbReference>
<proteinExistence type="predicted"/>
<feature type="signal peptide" evidence="2">
    <location>
        <begin position="1"/>
        <end position="21"/>
    </location>
</feature>
<evidence type="ECO:0000313" key="4">
    <source>
        <dbReference type="Proteomes" id="UP000277580"/>
    </source>
</evidence>
<protein>
    <recommendedName>
        <fullName evidence="5">Extracellular membrane protein CFEM domain-containing protein</fullName>
    </recommendedName>
</protein>
<evidence type="ECO:0000256" key="2">
    <source>
        <dbReference type="SAM" id="SignalP"/>
    </source>
</evidence>
<accession>A0A3N4KLU4</accession>
<dbReference type="AlphaFoldDB" id="A0A3N4KLU4"/>
<keyword evidence="4" id="KW-1185">Reference proteome</keyword>
<feature type="region of interest" description="Disordered" evidence="1">
    <location>
        <begin position="26"/>
        <end position="46"/>
    </location>
</feature>
<evidence type="ECO:0000256" key="1">
    <source>
        <dbReference type="SAM" id="MobiDB-lite"/>
    </source>
</evidence>
<dbReference type="InParanoid" id="A0A3N4KLU4"/>
<dbReference type="Proteomes" id="UP000277580">
    <property type="component" value="Unassembled WGS sequence"/>
</dbReference>
<evidence type="ECO:0008006" key="5">
    <source>
        <dbReference type="Google" id="ProtNLM"/>
    </source>
</evidence>
<feature type="chain" id="PRO_5018088851" description="Extracellular membrane protein CFEM domain-containing protein" evidence="2">
    <location>
        <begin position="22"/>
        <end position="143"/>
    </location>
</feature>
<keyword evidence="2" id="KW-0732">Signal</keyword>
<gene>
    <name evidence="3" type="ORF">P167DRAFT_546341</name>
</gene>